<keyword evidence="1" id="KW-0812">Transmembrane</keyword>
<evidence type="ECO:0000313" key="3">
    <source>
        <dbReference type="EMBL" id="VEL17624.1"/>
    </source>
</evidence>
<feature type="chain" id="PRO_5019184975" description="Pecanex-like protein" evidence="2">
    <location>
        <begin position="21"/>
        <end position="146"/>
    </location>
</feature>
<comment type="similarity">
    <text evidence="1">Belongs to the pecanex family.</text>
</comment>
<evidence type="ECO:0000256" key="1">
    <source>
        <dbReference type="RuleBase" id="RU367089"/>
    </source>
</evidence>
<dbReference type="EMBL" id="CAAALY010033466">
    <property type="protein sequence ID" value="VEL17624.1"/>
    <property type="molecule type" value="Genomic_DNA"/>
</dbReference>
<reference evidence="3" key="1">
    <citation type="submission" date="2018-11" db="EMBL/GenBank/DDBJ databases">
        <authorList>
            <consortium name="Pathogen Informatics"/>
        </authorList>
    </citation>
    <scope>NUCLEOTIDE SEQUENCE</scope>
</reference>
<dbReference type="InterPro" id="IPR039797">
    <property type="entry name" value="Pecanex"/>
</dbReference>
<protein>
    <recommendedName>
        <fullName evidence="1">Pecanex-like protein</fullName>
    </recommendedName>
</protein>
<feature type="signal peptide" evidence="2">
    <location>
        <begin position="1"/>
        <end position="20"/>
    </location>
</feature>
<dbReference type="OrthoDB" id="6287660at2759"/>
<keyword evidence="2" id="KW-0732">Signal</keyword>
<dbReference type="AlphaFoldDB" id="A0A448WQH9"/>
<dbReference type="Proteomes" id="UP000784294">
    <property type="component" value="Unassembled WGS sequence"/>
</dbReference>
<evidence type="ECO:0000256" key="2">
    <source>
        <dbReference type="SAM" id="SignalP"/>
    </source>
</evidence>
<dbReference type="PROSITE" id="PS51257">
    <property type="entry name" value="PROKAR_LIPOPROTEIN"/>
    <property type="match status" value="1"/>
</dbReference>
<name>A0A448WQH9_9PLAT</name>
<evidence type="ECO:0000313" key="4">
    <source>
        <dbReference type="Proteomes" id="UP000784294"/>
    </source>
</evidence>
<dbReference type="GO" id="GO:0005783">
    <property type="term" value="C:endoplasmic reticulum"/>
    <property type="evidence" value="ECO:0007669"/>
    <property type="project" value="TreeGrafter"/>
</dbReference>
<comment type="subcellular location">
    <subcellularLocation>
        <location evidence="1">Membrane</location>
        <topology evidence="1">Multi-pass membrane protein</topology>
    </subcellularLocation>
</comment>
<keyword evidence="1" id="KW-1133">Transmembrane helix</keyword>
<comment type="caution">
    <text evidence="1">Lacks conserved residue(s) required for the propagation of feature annotation.</text>
</comment>
<organism evidence="3 4">
    <name type="scientific">Protopolystoma xenopodis</name>
    <dbReference type="NCBI Taxonomy" id="117903"/>
    <lineage>
        <taxon>Eukaryota</taxon>
        <taxon>Metazoa</taxon>
        <taxon>Spiralia</taxon>
        <taxon>Lophotrochozoa</taxon>
        <taxon>Platyhelminthes</taxon>
        <taxon>Monogenea</taxon>
        <taxon>Polyopisthocotylea</taxon>
        <taxon>Polystomatidea</taxon>
        <taxon>Polystomatidae</taxon>
        <taxon>Protopolystoma</taxon>
    </lineage>
</organism>
<dbReference type="GO" id="GO:0016020">
    <property type="term" value="C:membrane"/>
    <property type="evidence" value="ECO:0007669"/>
    <property type="project" value="UniProtKB-SubCell"/>
</dbReference>
<comment type="caution">
    <text evidence="3">The sequence shown here is derived from an EMBL/GenBank/DDBJ whole genome shotgun (WGS) entry which is preliminary data.</text>
</comment>
<accession>A0A448WQH9</accession>
<keyword evidence="1" id="KW-0472">Membrane</keyword>
<proteinExistence type="inferred from homology"/>
<feature type="transmembrane region" description="Helical" evidence="1">
    <location>
        <begin position="76"/>
        <end position="95"/>
    </location>
</feature>
<dbReference type="PANTHER" id="PTHR12372:SF7">
    <property type="entry name" value="PROTEIN PECANEX"/>
    <property type="match status" value="1"/>
</dbReference>
<sequence length="146" mass="15606">MRSLSCGETILSTLLASAVACLGCQMINTGHFTDARLMLACFCIAGCQFSLVKSVQPSAASPKHGFNRIHVFTRSTIFCLLVSLFLVADSLFGQAELKSSLPGSLPAYSLSMKSNNSLLSSQHLPASTPSSMRLLVGQSLEFNHFS</sequence>
<dbReference type="PANTHER" id="PTHR12372">
    <property type="entry name" value="PECANEX"/>
    <property type="match status" value="1"/>
</dbReference>
<dbReference type="GO" id="GO:0007029">
    <property type="term" value="P:endoplasmic reticulum organization"/>
    <property type="evidence" value="ECO:0007669"/>
    <property type="project" value="TreeGrafter"/>
</dbReference>
<keyword evidence="4" id="KW-1185">Reference proteome</keyword>
<gene>
    <name evidence="3" type="ORF">PXEA_LOCUS11064</name>
</gene>